<name>A0A5M6D218_9BACT</name>
<dbReference type="SUPFAM" id="SSF88946">
    <property type="entry name" value="Sigma2 domain of RNA polymerase sigma factors"/>
    <property type="match status" value="1"/>
</dbReference>
<dbReference type="PANTHER" id="PTHR43133">
    <property type="entry name" value="RNA POLYMERASE ECF-TYPE SIGMA FACTO"/>
    <property type="match status" value="1"/>
</dbReference>
<keyword evidence="6" id="KW-1185">Reference proteome</keyword>
<dbReference type="Gene3D" id="1.10.1740.10">
    <property type="match status" value="1"/>
</dbReference>
<sequence>MSEKQPERSAPDATSAGGGFETTHWSAVLLAAKESSAESRQALAELCQAYWLPLYAYVRCRVGDAHRAEDLVQTFFAQLLEKDFLRSVDPDKGRFRAFLLTAMKRSMANQWDRQTALKRGGGTSPLSLDFEVADRHYRATRDRSLRPDHLYLQNWVRTLLERVFERLGTEYEAAGKGEQFRCLKPFIVGDDDRWSRTEVAEQLQCSGGAVRVAVHRLRRRYRQVLREEVAQTVQSPEDVEDEIRSLFQAFA</sequence>
<dbReference type="InterPro" id="IPR013325">
    <property type="entry name" value="RNA_pol_sigma_r2"/>
</dbReference>
<gene>
    <name evidence="5" type="ORF">FYK55_24970</name>
</gene>
<keyword evidence="2" id="KW-0731">Sigma factor</keyword>
<evidence type="ECO:0000259" key="4">
    <source>
        <dbReference type="Pfam" id="PF04542"/>
    </source>
</evidence>
<dbReference type="GO" id="GO:0006352">
    <property type="term" value="P:DNA-templated transcription initiation"/>
    <property type="evidence" value="ECO:0007669"/>
    <property type="project" value="InterPro"/>
</dbReference>
<dbReference type="GO" id="GO:0016987">
    <property type="term" value="F:sigma factor activity"/>
    <property type="evidence" value="ECO:0007669"/>
    <property type="project" value="UniProtKB-KW"/>
</dbReference>
<feature type="domain" description="RNA polymerase sigma-70 region 2" evidence="4">
    <location>
        <begin position="53"/>
        <end position="115"/>
    </location>
</feature>
<keyword evidence="3" id="KW-0804">Transcription</keyword>
<evidence type="ECO:0000256" key="3">
    <source>
        <dbReference type="ARBA" id="ARBA00023163"/>
    </source>
</evidence>
<dbReference type="Pfam" id="PF04542">
    <property type="entry name" value="Sigma70_r2"/>
    <property type="match status" value="1"/>
</dbReference>
<dbReference type="EMBL" id="VWOX01000021">
    <property type="protein sequence ID" value="KAA5539175.1"/>
    <property type="molecule type" value="Genomic_DNA"/>
</dbReference>
<dbReference type="InterPro" id="IPR039425">
    <property type="entry name" value="RNA_pol_sigma-70-like"/>
</dbReference>
<evidence type="ECO:0000313" key="5">
    <source>
        <dbReference type="EMBL" id="KAA5539175.1"/>
    </source>
</evidence>
<dbReference type="Proteomes" id="UP000324479">
    <property type="component" value="Unassembled WGS sequence"/>
</dbReference>
<proteinExistence type="predicted"/>
<dbReference type="AlphaFoldDB" id="A0A5M6D218"/>
<dbReference type="InterPro" id="IPR014284">
    <property type="entry name" value="RNA_pol_sigma-70_dom"/>
</dbReference>
<comment type="caution">
    <text evidence="5">The sequence shown here is derived from an EMBL/GenBank/DDBJ whole genome shotgun (WGS) entry which is preliminary data.</text>
</comment>
<evidence type="ECO:0000256" key="1">
    <source>
        <dbReference type="ARBA" id="ARBA00023015"/>
    </source>
</evidence>
<accession>A0A5M6D218</accession>
<dbReference type="RefSeq" id="WP_150079368.1">
    <property type="nucleotide sequence ID" value="NZ_VWOX01000021.1"/>
</dbReference>
<reference evidence="5 6" key="1">
    <citation type="submission" date="2019-08" db="EMBL/GenBank/DDBJ databases">
        <authorList>
            <person name="Dhanesh K."/>
            <person name="Kumar G."/>
            <person name="Sasikala C."/>
            <person name="Venkata Ramana C."/>
        </authorList>
    </citation>
    <scope>NUCLEOTIDE SEQUENCE [LARGE SCALE GENOMIC DNA]</scope>
    <source>
        <strain evidence="5 6">JC645</strain>
    </source>
</reference>
<keyword evidence="1" id="KW-0805">Transcription regulation</keyword>
<evidence type="ECO:0000313" key="6">
    <source>
        <dbReference type="Proteomes" id="UP000324479"/>
    </source>
</evidence>
<dbReference type="PANTHER" id="PTHR43133:SF51">
    <property type="entry name" value="RNA POLYMERASE SIGMA FACTOR"/>
    <property type="match status" value="1"/>
</dbReference>
<dbReference type="NCBIfam" id="TIGR02937">
    <property type="entry name" value="sigma70-ECF"/>
    <property type="match status" value="1"/>
</dbReference>
<dbReference type="InterPro" id="IPR007627">
    <property type="entry name" value="RNA_pol_sigma70_r2"/>
</dbReference>
<organism evidence="5 6">
    <name type="scientific">Roseiconus nitratireducens</name>
    <dbReference type="NCBI Taxonomy" id="2605748"/>
    <lineage>
        <taxon>Bacteria</taxon>
        <taxon>Pseudomonadati</taxon>
        <taxon>Planctomycetota</taxon>
        <taxon>Planctomycetia</taxon>
        <taxon>Pirellulales</taxon>
        <taxon>Pirellulaceae</taxon>
        <taxon>Roseiconus</taxon>
    </lineage>
</organism>
<evidence type="ECO:0000256" key="2">
    <source>
        <dbReference type="ARBA" id="ARBA00023082"/>
    </source>
</evidence>
<protein>
    <submittedName>
        <fullName evidence="5">Sigma-70 family RNA polymerase sigma factor</fullName>
    </submittedName>
</protein>